<proteinExistence type="predicted"/>
<protein>
    <submittedName>
        <fullName evidence="1">Uncharacterized protein</fullName>
    </submittedName>
</protein>
<evidence type="ECO:0000313" key="1">
    <source>
        <dbReference type="EMBL" id="KAJ2772506.1"/>
    </source>
</evidence>
<sequence length="767" mass="80332">MAVGEAAGAPSAGNASAFMLQYGRFEAAHRQQLEALDLPRRLWRPLFEKLAQEVFDIGDWAALSEADDAAGIGRNRLCLTAEKLDASATVFLVDHAWTTSADQAAGDLDSTPGLLDRIEQLTGMHAPCGGSAAGPASDPLAAAVDANVFVVMSQAGVDEARARELLVGCQGDPVEAIMAASDGAQGGDAAAGGMQTSLQTQILQQLDAGSGDEPTRWATRSYECVQYALGDGGALDGIDIRVPLRPGVGSSDVKCAFSPQHLTISVANAVVVDGELHAPIDVDSSTWAVEDGALCVSLVKRDPKPWPVAITGEQHVDPRAHKRHVQRVVRELWRYLQGYGYMAQGADHTLVKHTNWYMQDEVGLAVAHSDSPNVRCLPFLYLDSAGRMTPFSILWPVAPIHRGDTLVRDYCPRWLADPAQRKGYLLAILQGPAQFALDAWEKLAAEWERTAQAAAPATSAGAPAPRRTVRSLYVAGAGAEAKRAIEGAGYVLAGTADGADVVFADSPHAGKLCSQHSLAAAFFSAGSAAMILQRIAGAQRWLARGFHMQTQITEFVGAAMMAGASVWLLAGDQGVALPPVLTSSWAAAVRHADVGYTAAVECPPGAIVGGRLTVVERLVLLTPDSRVYLWAGGARIVQHAVKMSNERPLLCQALGPATELAEAEFAGQAANATEAGGFAQFAQAADQVAVAVTRLLLSVEDGDGLSFGLLAFRFVLGGEGEAAPLLVGARSVPVAEQLALDPSLVPSVAAALAGEPDGARWRLAGPA</sequence>
<evidence type="ECO:0000313" key="2">
    <source>
        <dbReference type="Proteomes" id="UP001140234"/>
    </source>
</evidence>
<comment type="caution">
    <text evidence="1">The sequence shown here is derived from an EMBL/GenBank/DDBJ whole genome shotgun (WGS) entry which is preliminary data.</text>
</comment>
<name>A0ACC1K354_9FUNG</name>
<keyword evidence="2" id="KW-1185">Reference proteome</keyword>
<dbReference type="Proteomes" id="UP001140234">
    <property type="component" value="Unassembled WGS sequence"/>
</dbReference>
<organism evidence="1 2">
    <name type="scientific">Coemansia nantahalensis</name>
    <dbReference type="NCBI Taxonomy" id="2789366"/>
    <lineage>
        <taxon>Eukaryota</taxon>
        <taxon>Fungi</taxon>
        <taxon>Fungi incertae sedis</taxon>
        <taxon>Zoopagomycota</taxon>
        <taxon>Kickxellomycotina</taxon>
        <taxon>Kickxellomycetes</taxon>
        <taxon>Kickxellales</taxon>
        <taxon>Kickxellaceae</taxon>
        <taxon>Coemansia</taxon>
    </lineage>
</organism>
<dbReference type="EMBL" id="JANBUJ010000361">
    <property type="protein sequence ID" value="KAJ2772506.1"/>
    <property type="molecule type" value="Genomic_DNA"/>
</dbReference>
<gene>
    <name evidence="1" type="ORF">IWQ57_001735</name>
</gene>
<accession>A0ACC1K354</accession>
<reference evidence="1" key="1">
    <citation type="submission" date="2022-07" db="EMBL/GenBank/DDBJ databases">
        <title>Phylogenomic reconstructions and comparative analyses of Kickxellomycotina fungi.</title>
        <authorList>
            <person name="Reynolds N.K."/>
            <person name="Stajich J.E."/>
            <person name="Barry K."/>
            <person name="Grigoriev I.V."/>
            <person name="Crous P."/>
            <person name="Smith M.E."/>
        </authorList>
    </citation>
    <scope>NUCLEOTIDE SEQUENCE</scope>
    <source>
        <strain evidence="1">CBS 109366</strain>
    </source>
</reference>